<evidence type="ECO:0000259" key="8">
    <source>
        <dbReference type="PROSITE" id="PS50111"/>
    </source>
</evidence>
<feature type="domain" description="Methyl-accepting transducer" evidence="8">
    <location>
        <begin position="319"/>
        <end position="576"/>
    </location>
</feature>
<evidence type="ECO:0000256" key="4">
    <source>
        <dbReference type="ARBA" id="ARBA00029447"/>
    </source>
</evidence>
<evidence type="ECO:0000256" key="3">
    <source>
        <dbReference type="ARBA" id="ARBA00023224"/>
    </source>
</evidence>
<evidence type="ECO:0000313" key="11">
    <source>
        <dbReference type="Proteomes" id="UP001058860"/>
    </source>
</evidence>
<dbReference type="Gene3D" id="1.10.287.950">
    <property type="entry name" value="Methyl-accepting chemotaxis protein"/>
    <property type="match status" value="1"/>
</dbReference>
<organism evidence="10 11">
    <name type="scientific">Svornostia abyssi</name>
    <dbReference type="NCBI Taxonomy" id="2898438"/>
    <lineage>
        <taxon>Bacteria</taxon>
        <taxon>Bacillati</taxon>
        <taxon>Actinomycetota</taxon>
        <taxon>Thermoleophilia</taxon>
        <taxon>Solirubrobacterales</taxon>
        <taxon>Baekduiaceae</taxon>
        <taxon>Svornostia</taxon>
    </lineage>
</organism>
<comment type="similarity">
    <text evidence="4">Belongs to the methyl-accepting chemotaxis (MCP) protein family.</text>
</comment>
<dbReference type="RefSeq" id="WP_353865262.1">
    <property type="nucleotide sequence ID" value="NZ_CP088295.1"/>
</dbReference>
<sequence length="609" mass="63715">MSRIRLGVRAKLLGSAGLLVALIVVVGLVGLQQLGTVQHIADDMFNKDFVASDWASDLELQVTEQQRLGLLGLVSPPGEAQAEIDKALKESDVAVREAVAGYREIANDPEEAKALDAFVAAYDPYFKAVEQSRQGDPAQALAAVRSGRFEDLSKLADAALAAADPPGDLIEENAEERDKEAADHYETARLEILLLIAIAVVLGFTVAFFVSRGIIRGVRDGLDRLRGLRESCSTNLRAGLEAVAEGDLTREVVPTTPPITRISNDEIGDTAQAINALRDNFVGSIHAYNDTRMALSGMIGKVGDAASSLSASSQQMATTSNEAGRAVSEIANAVGEVATGAQRQVQSVESARVTTEQVGAATAESAEHARDAAQVAAHAREIAEAGGKAVASATDAMESVRTASAQASEAIRGLGAKSEQIGGIVETITTIAEQTNLLALNAAIEAARAGEQGRGFAVVADEVRKLAEESQSAASSIAELIGEIQGQTARAVEVVETGATRSDESAQTVAEAREAFGRIDSEVEDVADRVAHIAAAIEQIAESSRRVQDDMQEVTAVAEQSSASTEQVSASTQQTSASAQEIAASAQELAATAEQLEQLVQRFHVAVVD</sequence>
<dbReference type="InterPro" id="IPR024478">
    <property type="entry name" value="HlyB_4HB_MCP"/>
</dbReference>
<dbReference type="CDD" id="cd06225">
    <property type="entry name" value="HAMP"/>
    <property type="match status" value="1"/>
</dbReference>
<dbReference type="PANTHER" id="PTHR32089:SF112">
    <property type="entry name" value="LYSOZYME-LIKE PROTEIN-RELATED"/>
    <property type="match status" value="1"/>
</dbReference>
<evidence type="ECO:0000256" key="7">
    <source>
        <dbReference type="SAM" id="Phobius"/>
    </source>
</evidence>
<dbReference type="InterPro" id="IPR003660">
    <property type="entry name" value="HAMP_dom"/>
</dbReference>
<dbReference type="Gene3D" id="6.10.340.10">
    <property type="match status" value="1"/>
</dbReference>
<dbReference type="Proteomes" id="UP001058860">
    <property type="component" value="Chromosome"/>
</dbReference>
<dbReference type="PANTHER" id="PTHR32089">
    <property type="entry name" value="METHYL-ACCEPTING CHEMOTAXIS PROTEIN MCPB"/>
    <property type="match status" value="1"/>
</dbReference>
<reference evidence="11" key="1">
    <citation type="submission" date="2021-11" db="EMBL/GenBank/DDBJ databases">
        <title>Cultivation dependent microbiological survey of springs from the worlds oldest radium mine currently devoted to the extraction of radon-saturated water.</title>
        <authorList>
            <person name="Kapinusova G."/>
            <person name="Smrhova T."/>
            <person name="Strejcek M."/>
            <person name="Suman J."/>
            <person name="Jani K."/>
            <person name="Pajer P."/>
            <person name="Uhlik O."/>
        </authorList>
    </citation>
    <scope>NUCLEOTIDE SEQUENCE [LARGE SCALE GENOMIC DNA]</scope>
    <source>
        <strain evidence="11">J379</strain>
    </source>
</reference>
<evidence type="ECO:0000313" key="10">
    <source>
        <dbReference type="EMBL" id="UUY04782.1"/>
    </source>
</evidence>
<dbReference type="Pfam" id="PF12729">
    <property type="entry name" value="4HB_MCP_1"/>
    <property type="match status" value="1"/>
</dbReference>
<gene>
    <name evidence="10" type="ORF">LRS13_04435</name>
</gene>
<dbReference type="InterPro" id="IPR004089">
    <property type="entry name" value="MCPsignal_dom"/>
</dbReference>
<keyword evidence="1 7" id="KW-0812">Transmembrane</keyword>
<evidence type="ECO:0000256" key="1">
    <source>
        <dbReference type="ARBA" id="ARBA00022692"/>
    </source>
</evidence>
<dbReference type="EMBL" id="CP088295">
    <property type="protein sequence ID" value="UUY04782.1"/>
    <property type="molecule type" value="Genomic_DNA"/>
</dbReference>
<dbReference type="CDD" id="cd11386">
    <property type="entry name" value="MCP_signal"/>
    <property type="match status" value="1"/>
</dbReference>
<evidence type="ECO:0000256" key="2">
    <source>
        <dbReference type="ARBA" id="ARBA00022989"/>
    </source>
</evidence>
<keyword evidence="11" id="KW-1185">Reference proteome</keyword>
<feature type="region of interest" description="Disordered" evidence="6">
    <location>
        <begin position="559"/>
        <end position="578"/>
    </location>
</feature>
<name>A0ABY5PJN9_9ACTN</name>
<feature type="transmembrane region" description="Helical" evidence="7">
    <location>
        <begin position="12"/>
        <end position="31"/>
    </location>
</feature>
<dbReference type="SUPFAM" id="SSF58104">
    <property type="entry name" value="Methyl-accepting chemotaxis protein (MCP) signaling domain"/>
    <property type="match status" value="1"/>
</dbReference>
<dbReference type="PROSITE" id="PS50111">
    <property type="entry name" value="CHEMOTAXIS_TRANSDUC_2"/>
    <property type="match status" value="1"/>
</dbReference>
<evidence type="ECO:0000256" key="5">
    <source>
        <dbReference type="PROSITE-ProRule" id="PRU00284"/>
    </source>
</evidence>
<protein>
    <submittedName>
        <fullName evidence="10">Methyl-accepting chemotaxis protein</fullName>
    </submittedName>
</protein>
<dbReference type="PROSITE" id="PS50885">
    <property type="entry name" value="HAMP"/>
    <property type="match status" value="1"/>
</dbReference>
<accession>A0ABY5PJN9</accession>
<dbReference type="Pfam" id="PF00015">
    <property type="entry name" value="MCPsignal"/>
    <property type="match status" value="1"/>
</dbReference>
<dbReference type="SMART" id="SM00283">
    <property type="entry name" value="MA"/>
    <property type="match status" value="1"/>
</dbReference>
<keyword evidence="7" id="KW-0472">Membrane</keyword>
<evidence type="ECO:0000259" key="9">
    <source>
        <dbReference type="PROSITE" id="PS50885"/>
    </source>
</evidence>
<proteinExistence type="inferred from homology"/>
<feature type="domain" description="HAMP" evidence="9">
    <location>
        <begin position="236"/>
        <end position="286"/>
    </location>
</feature>
<keyword evidence="3 5" id="KW-0807">Transducer</keyword>
<feature type="transmembrane region" description="Helical" evidence="7">
    <location>
        <begin position="192"/>
        <end position="215"/>
    </location>
</feature>
<keyword evidence="2 7" id="KW-1133">Transmembrane helix</keyword>
<evidence type="ECO:0000256" key="6">
    <source>
        <dbReference type="SAM" id="MobiDB-lite"/>
    </source>
</evidence>